<accession>A0ABC8LJ81</accession>
<name>A0ABC8LJ81_ERUVS</name>
<comment type="caution">
    <text evidence="2">The sequence shown here is derived from an EMBL/GenBank/DDBJ whole genome shotgun (WGS) entry which is preliminary data.</text>
</comment>
<feature type="compositionally biased region" description="Basic and acidic residues" evidence="1">
    <location>
        <begin position="24"/>
        <end position="37"/>
    </location>
</feature>
<organism evidence="2 3">
    <name type="scientific">Eruca vesicaria subsp. sativa</name>
    <name type="common">Garden rocket</name>
    <name type="synonym">Eruca sativa</name>
    <dbReference type="NCBI Taxonomy" id="29727"/>
    <lineage>
        <taxon>Eukaryota</taxon>
        <taxon>Viridiplantae</taxon>
        <taxon>Streptophyta</taxon>
        <taxon>Embryophyta</taxon>
        <taxon>Tracheophyta</taxon>
        <taxon>Spermatophyta</taxon>
        <taxon>Magnoliopsida</taxon>
        <taxon>eudicotyledons</taxon>
        <taxon>Gunneridae</taxon>
        <taxon>Pentapetalae</taxon>
        <taxon>rosids</taxon>
        <taxon>malvids</taxon>
        <taxon>Brassicales</taxon>
        <taxon>Brassicaceae</taxon>
        <taxon>Brassiceae</taxon>
        <taxon>Eruca</taxon>
    </lineage>
</organism>
<keyword evidence="3" id="KW-1185">Reference proteome</keyword>
<protein>
    <submittedName>
        <fullName evidence="2">Uncharacterized protein</fullName>
    </submittedName>
</protein>
<dbReference type="AlphaFoldDB" id="A0ABC8LJ81"/>
<feature type="region of interest" description="Disordered" evidence="1">
    <location>
        <begin position="24"/>
        <end position="45"/>
    </location>
</feature>
<sequence length="65" mass="7621">MRQIVVATMNLHNFIRKSNLVDPDFHSEENENERTTNEELPNTMNQDLSSRQYMEGVQDEIANII</sequence>
<evidence type="ECO:0000313" key="3">
    <source>
        <dbReference type="Proteomes" id="UP001642260"/>
    </source>
</evidence>
<evidence type="ECO:0000256" key="1">
    <source>
        <dbReference type="SAM" id="MobiDB-lite"/>
    </source>
</evidence>
<reference evidence="2 3" key="1">
    <citation type="submission" date="2022-03" db="EMBL/GenBank/DDBJ databases">
        <authorList>
            <person name="Macdonald S."/>
            <person name="Ahmed S."/>
            <person name="Newling K."/>
        </authorList>
    </citation>
    <scope>NUCLEOTIDE SEQUENCE [LARGE SCALE GENOMIC DNA]</scope>
</reference>
<gene>
    <name evidence="2" type="ORF">ERUC_LOCUS35840</name>
</gene>
<evidence type="ECO:0000313" key="2">
    <source>
        <dbReference type="EMBL" id="CAH8383357.1"/>
    </source>
</evidence>
<proteinExistence type="predicted"/>
<dbReference type="Proteomes" id="UP001642260">
    <property type="component" value="Unassembled WGS sequence"/>
</dbReference>
<dbReference type="EMBL" id="CAKOAT010586264">
    <property type="protein sequence ID" value="CAH8383357.1"/>
    <property type="molecule type" value="Genomic_DNA"/>
</dbReference>